<dbReference type="PATRIC" id="fig|360411.5.peg.1254"/>
<evidence type="ECO:0000313" key="4">
    <source>
        <dbReference type="Proteomes" id="UP000050514"/>
    </source>
</evidence>
<dbReference type="NCBIfam" id="TIGR03380">
    <property type="entry name" value="agmatine_aguA"/>
    <property type="match status" value="1"/>
</dbReference>
<evidence type="ECO:0000256" key="2">
    <source>
        <dbReference type="HAMAP-Rule" id="MF_01841"/>
    </source>
</evidence>
<gene>
    <name evidence="2" type="primary">aguA</name>
    <name evidence="3" type="ORF">AC812_15770</name>
</gene>
<accession>A0A0P6XL82</accession>
<dbReference type="GO" id="GO:0004668">
    <property type="term" value="F:protein-arginine deiminase activity"/>
    <property type="evidence" value="ECO:0007669"/>
    <property type="project" value="InterPro"/>
</dbReference>
<keyword evidence="1 2" id="KW-0378">Hydrolase</keyword>
<reference evidence="3 4" key="1">
    <citation type="submission" date="2015-07" db="EMBL/GenBank/DDBJ databases">
        <title>Draft genome of Bellilinea caldifistulae DSM 17877.</title>
        <authorList>
            <person name="Hemp J."/>
            <person name="Ward L.M."/>
            <person name="Pace L.A."/>
            <person name="Fischer W.W."/>
        </authorList>
    </citation>
    <scope>NUCLEOTIDE SEQUENCE [LARGE SCALE GENOMIC DNA]</scope>
    <source>
        <strain evidence="3 4">GOMI-1</strain>
    </source>
</reference>
<dbReference type="PANTHER" id="PTHR31377">
    <property type="entry name" value="AGMATINE DEIMINASE-RELATED"/>
    <property type="match status" value="1"/>
</dbReference>
<dbReference type="EC" id="3.5.3.12" evidence="2"/>
<dbReference type="Pfam" id="PF04371">
    <property type="entry name" value="PAD_porph"/>
    <property type="match status" value="1"/>
</dbReference>
<evidence type="ECO:0000313" key="3">
    <source>
        <dbReference type="EMBL" id="KPL72468.1"/>
    </source>
</evidence>
<name>A0A0P6XL82_9CHLR</name>
<dbReference type="InterPro" id="IPR017754">
    <property type="entry name" value="Agmatine_deiminase"/>
</dbReference>
<dbReference type="OrthoDB" id="9808013at2"/>
<comment type="caution">
    <text evidence="3">The sequence shown here is derived from an EMBL/GenBank/DDBJ whole genome shotgun (WGS) entry which is preliminary data.</text>
</comment>
<dbReference type="AlphaFoldDB" id="A0A0P6XL82"/>
<dbReference type="InterPro" id="IPR007466">
    <property type="entry name" value="Peptidyl-Arg-deiminase_porph"/>
</dbReference>
<organism evidence="3 4">
    <name type="scientific">Bellilinea caldifistulae</name>
    <dbReference type="NCBI Taxonomy" id="360411"/>
    <lineage>
        <taxon>Bacteria</taxon>
        <taxon>Bacillati</taxon>
        <taxon>Chloroflexota</taxon>
        <taxon>Anaerolineae</taxon>
        <taxon>Anaerolineales</taxon>
        <taxon>Anaerolineaceae</taxon>
        <taxon>Bellilinea</taxon>
    </lineage>
</organism>
<dbReference type="EMBL" id="LGHJ01000023">
    <property type="protein sequence ID" value="KPL72468.1"/>
    <property type="molecule type" value="Genomic_DNA"/>
</dbReference>
<evidence type="ECO:0000256" key="1">
    <source>
        <dbReference type="ARBA" id="ARBA00022801"/>
    </source>
</evidence>
<dbReference type="PANTHER" id="PTHR31377:SF0">
    <property type="entry name" value="AGMATINE DEIMINASE-RELATED"/>
    <property type="match status" value="1"/>
</dbReference>
<dbReference type="GO" id="GO:0047632">
    <property type="term" value="F:agmatine deiminase activity"/>
    <property type="evidence" value="ECO:0007669"/>
    <property type="project" value="UniProtKB-UniRule"/>
</dbReference>
<sequence length="363" mass="40835">MSHLIESTPRKDGFRMPAEFEPHTGCWMLWPERPDNWRLGAKPAQKAFAAVASAISRFERVTMGVSASQFQNARHLLPGHIRVVELSSNDSWMRDCGPTFVTNGEVIRAVDWDFNAWGGLDGGLYFPWDLDDLVARKVAEIEWVDRYKAPLVLEGGSIHVDGQGTLLTTEECLLNPNRNPHLSKSEIEKLLMEYLNVEKILWLGKGVYNDETSGHVDNLACFIRPGVVALTWTDDKNDPQYDISADAYERLMQMTDARGRRLEVHKIHQPGPIYITREESEGVDAVEGTLPREEGDRLAGSYINFYMANDAAIVPVFDDPHDQPALQKLAELMPERQIVPVPAREILLGGGNIHCITQQQPKP</sequence>
<dbReference type="GO" id="GO:0009446">
    <property type="term" value="P:putrescine biosynthetic process"/>
    <property type="evidence" value="ECO:0007669"/>
    <property type="project" value="InterPro"/>
</dbReference>
<protein>
    <recommendedName>
        <fullName evidence="2">Putative agmatine deiminase</fullName>
        <ecNumber evidence="2">3.5.3.12</ecNumber>
    </recommendedName>
    <alternativeName>
        <fullName evidence="2">Agmatine iminohydrolase</fullName>
    </alternativeName>
</protein>
<dbReference type="Gene3D" id="3.75.10.10">
    <property type="entry name" value="L-arginine/glycine Amidinotransferase, Chain A"/>
    <property type="match status" value="1"/>
</dbReference>
<dbReference type="SUPFAM" id="SSF55909">
    <property type="entry name" value="Pentein"/>
    <property type="match status" value="1"/>
</dbReference>
<dbReference type="NCBIfam" id="NF010070">
    <property type="entry name" value="PRK13551.1"/>
    <property type="match status" value="1"/>
</dbReference>
<comment type="catalytic activity">
    <reaction evidence="2">
        <text>agmatine + H2O = N-carbamoylputrescine + NH4(+)</text>
        <dbReference type="Rhea" id="RHEA:18037"/>
        <dbReference type="ChEBI" id="CHEBI:15377"/>
        <dbReference type="ChEBI" id="CHEBI:28938"/>
        <dbReference type="ChEBI" id="CHEBI:58145"/>
        <dbReference type="ChEBI" id="CHEBI:58318"/>
        <dbReference type="EC" id="3.5.3.12"/>
    </reaction>
</comment>
<keyword evidence="4" id="KW-1185">Reference proteome</keyword>
<comment type="similarity">
    <text evidence="2">Belongs to the agmatine deiminase family.</text>
</comment>
<proteinExistence type="inferred from homology"/>
<dbReference type="Proteomes" id="UP000050514">
    <property type="component" value="Unassembled WGS sequence"/>
</dbReference>
<dbReference type="RefSeq" id="WP_061916640.1">
    <property type="nucleotide sequence ID" value="NZ_DF967971.1"/>
</dbReference>
<dbReference type="STRING" id="360411.AC812_15770"/>
<feature type="active site" description="Amidino-cysteine intermediate" evidence="2">
    <location>
        <position position="355"/>
    </location>
</feature>
<dbReference type="HAMAP" id="MF_01841">
    <property type="entry name" value="Agmatine_deimin"/>
    <property type="match status" value="1"/>
</dbReference>